<dbReference type="InterPro" id="IPR000276">
    <property type="entry name" value="GPCR_Rhodpsn"/>
</dbReference>
<gene>
    <name evidence="12" type="ORF">GSLYS_00001688001</name>
</gene>
<dbReference type="InterPro" id="IPR017452">
    <property type="entry name" value="GPCR_Rhodpsn_7TM"/>
</dbReference>
<sequence>NYWIFSFCIADYVMGGLCVPMQAFSHMSSTCGLVLAGKLLCLSRIASAVLVGVGSLYTLLFFTLDRFVEIAWPAGYRKLVTTKMTMFVIYLVWCHALIWALLPLAGWNRFDRTLWPLVIRCNFHVALPDNYIFITYIHFAVCVVVSIIAFLSMIVSIRWQIAVFRKTVSYFTFDQFNFFLDRVDFVKIIFWIFVCYIITWIPFLVVVPLG</sequence>
<evidence type="ECO:0000313" key="13">
    <source>
        <dbReference type="Proteomes" id="UP001497497"/>
    </source>
</evidence>
<feature type="non-terminal residue" evidence="12">
    <location>
        <position position="1"/>
    </location>
</feature>
<dbReference type="AlphaFoldDB" id="A0AAV2H297"/>
<evidence type="ECO:0000256" key="9">
    <source>
        <dbReference type="RuleBase" id="RU000688"/>
    </source>
</evidence>
<evidence type="ECO:0000256" key="7">
    <source>
        <dbReference type="ARBA" id="ARBA00023170"/>
    </source>
</evidence>
<keyword evidence="3 9" id="KW-0812">Transmembrane</keyword>
<keyword evidence="5 9" id="KW-0297">G-protein coupled receptor</keyword>
<feature type="transmembrane region" description="Helical" evidence="10">
    <location>
        <begin position="133"/>
        <end position="157"/>
    </location>
</feature>
<dbReference type="PROSITE" id="PS00237">
    <property type="entry name" value="G_PROTEIN_RECEP_F1_1"/>
    <property type="match status" value="1"/>
</dbReference>
<feature type="transmembrane region" description="Helical" evidence="10">
    <location>
        <begin position="45"/>
        <end position="64"/>
    </location>
</feature>
<dbReference type="EMBL" id="CAXITT010000019">
    <property type="protein sequence ID" value="CAL1527511.1"/>
    <property type="molecule type" value="Genomic_DNA"/>
</dbReference>
<keyword evidence="7 9" id="KW-0675">Receptor</keyword>
<organism evidence="12 13">
    <name type="scientific">Lymnaea stagnalis</name>
    <name type="common">Great pond snail</name>
    <name type="synonym">Helix stagnalis</name>
    <dbReference type="NCBI Taxonomy" id="6523"/>
    <lineage>
        <taxon>Eukaryota</taxon>
        <taxon>Metazoa</taxon>
        <taxon>Spiralia</taxon>
        <taxon>Lophotrochozoa</taxon>
        <taxon>Mollusca</taxon>
        <taxon>Gastropoda</taxon>
        <taxon>Heterobranchia</taxon>
        <taxon>Euthyneura</taxon>
        <taxon>Panpulmonata</taxon>
        <taxon>Hygrophila</taxon>
        <taxon>Lymnaeoidea</taxon>
        <taxon>Lymnaeidae</taxon>
        <taxon>Lymnaea</taxon>
    </lineage>
</organism>
<comment type="similarity">
    <text evidence="9">Belongs to the G-protein coupled receptor 1 family.</text>
</comment>
<evidence type="ECO:0000259" key="11">
    <source>
        <dbReference type="PROSITE" id="PS50262"/>
    </source>
</evidence>
<evidence type="ECO:0000256" key="8">
    <source>
        <dbReference type="ARBA" id="ARBA00023224"/>
    </source>
</evidence>
<feature type="domain" description="G-protein coupled receptors family 1 profile" evidence="11">
    <location>
        <begin position="1"/>
        <end position="210"/>
    </location>
</feature>
<evidence type="ECO:0000256" key="6">
    <source>
        <dbReference type="ARBA" id="ARBA00023136"/>
    </source>
</evidence>
<keyword evidence="2" id="KW-1003">Cell membrane</keyword>
<dbReference type="GO" id="GO:0005886">
    <property type="term" value="C:plasma membrane"/>
    <property type="evidence" value="ECO:0007669"/>
    <property type="project" value="UniProtKB-SubCell"/>
</dbReference>
<reference evidence="12 13" key="1">
    <citation type="submission" date="2024-04" db="EMBL/GenBank/DDBJ databases">
        <authorList>
            <consortium name="Genoscope - CEA"/>
            <person name="William W."/>
        </authorList>
    </citation>
    <scope>NUCLEOTIDE SEQUENCE [LARGE SCALE GENOMIC DNA]</scope>
</reference>
<dbReference type="Gene3D" id="1.20.1070.10">
    <property type="entry name" value="Rhodopsin 7-helix transmembrane proteins"/>
    <property type="match status" value="1"/>
</dbReference>
<evidence type="ECO:0000256" key="10">
    <source>
        <dbReference type="SAM" id="Phobius"/>
    </source>
</evidence>
<evidence type="ECO:0000256" key="3">
    <source>
        <dbReference type="ARBA" id="ARBA00022692"/>
    </source>
</evidence>
<keyword evidence="4 10" id="KW-1133">Transmembrane helix</keyword>
<dbReference type="GO" id="GO:0007268">
    <property type="term" value="P:chemical synaptic transmission"/>
    <property type="evidence" value="ECO:0007669"/>
    <property type="project" value="TreeGrafter"/>
</dbReference>
<dbReference type="PANTHER" id="PTHR24247">
    <property type="entry name" value="5-HYDROXYTRYPTAMINE RECEPTOR"/>
    <property type="match status" value="1"/>
</dbReference>
<comment type="caution">
    <text evidence="12">The sequence shown here is derived from an EMBL/GenBank/DDBJ whole genome shotgun (WGS) entry which is preliminary data.</text>
</comment>
<dbReference type="Pfam" id="PF00001">
    <property type="entry name" value="7tm_1"/>
    <property type="match status" value="1"/>
</dbReference>
<dbReference type="PRINTS" id="PR00237">
    <property type="entry name" value="GPCRRHODOPSN"/>
</dbReference>
<feature type="transmembrane region" description="Helical" evidence="10">
    <location>
        <begin position="85"/>
        <end position="107"/>
    </location>
</feature>
<evidence type="ECO:0000256" key="2">
    <source>
        <dbReference type="ARBA" id="ARBA00022475"/>
    </source>
</evidence>
<dbReference type="PANTHER" id="PTHR24247:SF202">
    <property type="entry name" value="5-HYDROXYTRYPTAMINE RECEPTOR 1"/>
    <property type="match status" value="1"/>
</dbReference>
<evidence type="ECO:0000313" key="12">
    <source>
        <dbReference type="EMBL" id="CAL1527511.1"/>
    </source>
</evidence>
<keyword evidence="8 9" id="KW-0807">Transducer</keyword>
<dbReference type="PROSITE" id="PS50262">
    <property type="entry name" value="G_PROTEIN_RECEP_F1_2"/>
    <property type="match status" value="1"/>
</dbReference>
<feature type="transmembrane region" description="Helical" evidence="10">
    <location>
        <begin position="188"/>
        <end position="209"/>
    </location>
</feature>
<keyword evidence="6 10" id="KW-0472">Membrane</keyword>
<comment type="subcellular location">
    <subcellularLocation>
        <location evidence="1">Cell membrane</location>
        <topology evidence="1">Multi-pass membrane protein</topology>
    </subcellularLocation>
</comment>
<feature type="non-terminal residue" evidence="12">
    <location>
        <position position="210"/>
    </location>
</feature>
<protein>
    <recommendedName>
        <fullName evidence="11">G-protein coupled receptors family 1 profile domain-containing protein</fullName>
    </recommendedName>
</protein>
<keyword evidence="13" id="KW-1185">Reference proteome</keyword>
<name>A0AAV2H297_LYMST</name>
<evidence type="ECO:0000256" key="5">
    <source>
        <dbReference type="ARBA" id="ARBA00023040"/>
    </source>
</evidence>
<evidence type="ECO:0000256" key="1">
    <source>
        <dbReference type="ARBA" id="ARBA00004651"/>
    </source>
</evidence>
<accession>A0AAV2H297</accession>
<dbReference type="SUPFAM" id="SSF81321">
    <property type="entry name" value="Family A G protein-coupled receptor-like"/>
    <property type="match status" value="1"/>
</dbReference>
<dbReference type="GO" id="GO:0004993">
    <property type="term" value="F:G protein-coupled serotonin receptor activity"/>
    <property type="evidence" value="ECO:0007669"/>
    <property type="project" value="TreeGrafter"/>
</dbReference>
<dbReference type="CDD" id="cd00637">
    <property type="entry name" value="7tm_classA_rhodopsin-like"/>
    <property type="match status" value="1"/>
</dbReference>
<dbReference type="GO" id="GO:0045202">
    <property type="term" value="C:synapse"/>
    <property type="evidence" value="ECO:0007669"/>
    <property type="project" value="GOC"/>
</dbReference>
<dbReference type="GO" id="GO:0030425">
    <property type="term" value="C:dendrite"/>
    <property type="evidence" value="ECO:0007669"/>
    <property type="project" value="TreeGrafter"/>
</dbReference>
<dbReference type="GO" id="GO:0007187">
    <property type="term" value="P:G protein-coupled receptor signaling pathway, coupled to cyclic nucleotide second messenger"/>
    <property type="evidence" value="ECO:0007669"/>
    <property type="project" value="TreeGrafter"/>
</dbReference>
<dbReference type="GO" id="GO:0030594">
    <property type="term" value="F:neurotransmitter receptor activity"/>
    <property type="evidence" value="ECO:0007669"/>
    <property type="project" value="TreeGrafter"/>
</dbReference>
<proteinExistence type="inferred from homology"/>
<evidence type="ECO:0000256" key="4">
    <source>
        <dbReference type="ARBA" id="ARBA00022989"/>
    </source>
</evidence>
<dbReference type="Proteomes" id="UP001497497">
    <property type="component" value="Unassembled WGS sequence"/>
</dbReference>